<gene>
    <name evidence="3" type="ORF">UY40_C0018G0009</name>
</gene>
<evidence type="ECO:0000313" key="4">
    <source>
        <dbReference type="Proteomes" id="UP000034119"/>
    </source>
</evidence>
<dbReference type="PROSITE" id="PS51462">
    <property type="entry name" value="NUDIX"/>
    <property type="match status" value="1"/>
</dbReference>
<dbReference type="InterPro" id="IPR000086">
    <property type="entry name" value="NUDIX_hydrolase_dom"/>
</dbReference>
<sequence length="173" mass="19515">MDFKPAALEGIRQSGWRPTVVLGILNGKKVLLTYRQDHQIWQLPQGGINPGEAPAESFLRELGEELGPTATKAFQIKPQEIAFLGYDQMEFSPKGKEKLMEKEGQPHLKGKVYFFFAAPAKEIPAQFTGSQFQEHRFVSYQEGKELAATIYQTGKRRITEKFLDLLKEKGGIS</sequence>
<comment type="caution">
    <text evidence="3">The sequence shown here is derived from an EMBL/GenBank/DDBJ whole genome shotgun (WGS) entry which is preliminary data.</text>
</comment>
<dbReference type="Proteomes" id="UP000034119">
    <property type="component" value="Unassembled WGS sequence"/>
</dbReference>
<dbReference type="GO" id="GO:0004081">
    <property type="term" value="F:bis(5'-nucleosyl)-tetraphosphatase (asymmetrical) activity"/>
    <property type="evidence" value="ECO:0007669"/>
    <property type="project" value="TreeGrafter"/>
</dbReference>
<accession>A0A0G1XSC8</accession>
<evidence type="ECO:0000256" key="1">
    <source>
        <dbReference type="ARBA" id="ARBA00022801"/>
    </source>
</evidence>
<dbReference type="EMBL" id="LCPW01000018">
    <property type="protein sequence ID" value="KKW05492.1"/>
    <property type="molecule type" value="Genomic_DNA"/>
</dbReference>
<dbReference type="Gene3D" id="3.90.79.10">
    <property type="entry name" value="Nucleoside Triphosphate Pyrophosphohydrolase"/>
    <property type="match status" value="1"/>
</dbReference>
<proteinExistence type="predicted"/>
<dbReference type="GO" id="GO:0006754">
    <property type="term" value="P:ATP biosynthetic process"/>
    <property type="evidence" value="ECO:0007669"/>
    <property type="project" value="TreeGrafter"/>
</dbReference>
<dbReference type="InterPro" id="IPR051325">
    <property type="entry name" value="Nudix_hydrolase_domain"/>
</dbReference>
<name>A0A0G1XSC8_9BACT</name>
<keyword evidence="1" id="KW-0378">Hydrolase</keyword>
<dbReference type="AlphaFoldDB" id="A0A0G1XSC8"/>
<reference evidence="3 4" key="1">
    <citation type="journal article" date="2015" name="Nature">
        <title>rRNA introns, odd ribosomes, and small enigmatic genomes across a large radiation of phyla.</title>
        <authorList>
            <person name="Brown C.T."/>
            <person name="Hug L.A."/>
            <person name="Thomas B.C."/>
            <person name="Sharon I."/>
            <person name="Castelle C.J."/>
            <person name="Singh A."/>
            <person name="Wilkins M.J."/>
            <person name="Williams K.H."/>
            <person name="Banfield J.F."/>
        </authorList>
    </citation>
    <scope>NUCLEOTIDE SEQUENCE [LARGE SCALE GENOMIC DNA]</scope>
</reference>
<dbReference type="STRING" id="1618342.UY40_C0018G0009"/>
<evidence type="ECO:0000259" key="2">
    <source>
        <dbReference type="PROSITE" id="PS51462"/>
    </source>
</evidence>
<dbReference type="SUPFAM" id="SSF55811">
    <property type="entry name" value="Nudix"/>
    <property type="match status" value="1"/>
</dbReference>
<dbReference type="GO" id="GO:0006167">
    <property type="term" value="P:AMP biosynthetic process"/>
    <property type="evidence" value="ECO:0007669"/>
    <property type="project" value="TreeGrafter"/>
</dbReference>
<dbReference type="InterPro" id="IPR015797">
    <property type="entry name" value="NUDIX_hydrolase-like_dom_sf"/>
</dbReference>
<organism evidence="3 4">
    <name type="scientific">candidate division CPR1 bacterium GW2011_GWC1_49_13</name>
    <dbReference type="NCBI Taxonomy" id="1618342"/>
    <lineage>
        <taxon>Bacteria</taxon>
        <taxon>candidate division CPR1</taxon>
    </lineage>
</organism>
<protein>
    <recommendedName>
        <fullName evidence="2">Nudix hydrolase domain-containing protein</fullName>
    </recommendedName>
</protein>
<dbReference type="Pfam" id="PF00293">
    <property type="entry name" value="NUDIX"/>
    <property type="match status" value="1"/>
</dbReference>
<feature type="domain" description="Nudix hydrolase" evidence="2">
    <location>
        <begin position="15"/>
        <end position="164"/>
    </location>
</feature>
<dbReference type="PANTHER" id="PTHR21340:SF0">
    <property type="entry name" value="BIS(5'-NUCLEOSYL)-TETRAPHOSPHATASE [ASYMMETRICAL]"/>
    <property type="match status" value="1"/>
</dbReference>
<evidence type="ECO:0000313" key="3">
    <source>
        <dbReference type="EMBL" id="KKW05492.1"/>
    </source>
</evidence>
<dbReference type="PANTHER" id="PTHR21340">
    <property type="entry name" value="DIADENOSINE 5,5-P1,P4-TETRAPHOSPHATE PYROPHOSPHOHYDROLASE MUTT"/>
    <property type="match status" value="1"/>
</dbReference>